<dbReference type="AlphaFoldDB" id="A0A830HPY7"/>
<keyword evidence="2" id="KW-1185">Reference proteome</keyword>
<comment type="caution">
    <text evidence="1">The sequence shown here is derived from an EMBL/GenBank/DDBJ whole genome shotgun (WGS) entry which is preliminary data.</text>
</comment>
<evidence type="ECO:0000313" key="1">
    <source>
        <dbReference type="EMBL" id="GHP07511.1"/>
    </source>
</evidence>
<dbReference type="Proteomes" id="UP000660262">
    <property type="component" value="Unassembled WGS sequence"/>
</dbReference>
<protein>
    <submittedName>
        <fullName evidence="1">Uncharacterized protein</fullName>
    </submittedName>
</protein>
<sequence length="156" mass="18092">MSLVDDDDALLLFDNLMALLTTYNGDSSVRDLIRYAHSPSMRPRKVNYDDPREWYLKESRHVKGGQWRDFCGCSLCGRHEMNGDYQSYLKHAYGYAHQSNLRERRKNDQRTNAIIDIVLRLQCIRKRQALFDVMEASCGGRAPPADIVKHIVELSK</sequence>
<organism evidence="1 2">
    <name type="scientific">Pycnococcus provasolii</name>
    <dbReference type="NCBI Taxonomy" id="41880"/>
    <lineage>
        <taxon>Eukaryota</taxon>
        <taxon>Viridiplantae</taxon>
        <taxon>Chlorophyta</taxon>
        <taxon>Pseudoscourfieldiophyceae</taxon>
        <taxon>Pseudoscourfieldiales</taxon>
        <taxon>Pycnococcaceae</taxon>
        <taxon>Pycnococcus</taxon>
    </lineage>
</organism>
<dbReference type="EMBL" id="BNJQ01000017">
    <property type="protein sequence ID" value="GHP07511.1"/>
    <property type="molecule type" value="Genomic_DNA"/>
</dbReference>
<reference evidence="1" key="1">
    <citation type="submission" date="2020-10" db="EMBL/GenBank/DDBJ databases">
        <title>Unveiling of a novel bifunctional photoreceptor, Dualchrome1, isolated from a cosmopolitan green alga.</title>
        <authorList>
            <person name="Suzuki S."/>
            <person name="Kawachi M."/>
        </authorList>
    </citation>
    <scope>NUCLEOTIDE SEQUENCE</scope>
    <source>
        <strain evidence="1">NIES 2893</strain>
    </source>
</reference>
<gene>
    <name evidence="1" type="ORF">PPROV_000625300</name>
</gene>
<name>A0A830HPY7_9CHLO</name>
<proteinExistence type="predicted"/>
<accession>A0A830HPY7</accession>
<evidence type="ECO:0000313" key="2">
    <source>
        <dbReference type="Proteomes" id="UP000660262"/>
    </source>
</evidence>